<gene>
    <name evidence="4" type="ORF">CR513_27770</name>
</gene>
<dbReference type="InterPro" id="IPR007321">
    <property type="entry name" value="Transposase_28"/>
</dbReference>
<keyword evidence="5" id="KW-1185">Reference proteome</keyword>
<dbReference type="OrthoDB" id="1434603at2759"/>
<comment type="caution">
    <text evidence="4">The sequence shown here is derived from an EMBL/GenBank/DDBJ whole genome shotgun (WGS) entry which is preliminary data.</text>
</comment>
<evidence type="ECO:0000259" key="3">
    <source>
        <dbReference type="Pfam" id="PF04195"/>
    </source>
</evidence>
<name>A0A371GII9_MUCPR</name>
<protein>
    <recommendedName>
        <fullName evidence="3">Transposase (putative) gypsy type domain-containing protein</fullName>
    </recommendedName>
</protein>
<organism evidence="4 5">
    <name type="scientific">Mucuna pruriens</name>
    <name type="common">Velvet bean</name>
    <name type="synonym">Dolichos pruriens</name>
    <dbReference type="NCBI Taxonomy" id="157652"/>
    <lineage>
        <taxon>Eukaryota</taxon>
        <taxon>Viridiplantae</taxon>
        <taxon>Streptophyta</taxon>
        <taxon>Embryophyta</taxon>
        <taxon>Tracheophyta</taxon>
        <taxon>Spermatophyta</taxon>
        <taxon>Magnoliopsida</taxon>
        <taxon>eudicotyledons</taxon>
        <taxon>Gunneridae</taxon>
        <taxon>Pentapetalae</taxon>
        <taxon>rosids</taxon>
        <taxon>fabids</taxon>
        <taxon>Fabales</taxon>
        <taxon>Fabaceae</taxon>
        <taxon>Papilionoideae</taxon>
        <taxon>50 kb inversion clade</taxon>
        <taxon>NPAAA clade</taxon>
        <taxon>indigoferoid/millettioid clade</taxon>
        <taxon>Phaseoleae</taxon>
        <taxon>Mucuna</taxon>
    </lineage>
</organism>
<feature type="non-terminal residue" evidence="4">
    <location>
        <position position="1"/>
    </location>
</feature>
<keyword evidence="1" id="KW-0175">Coiled coil</keyword>
<evidence type="ECO:0000256" key="2">
    <source>
        <dbReference type="SAM" id="MobiDB-lite"/>
    </source>
</evidence>
<feature type="coiled-coil region" evidence="1">
    <location>
        <begin position="395"/>
        <end position="422"/>
    </location>
</feature>
<feature type="compositionally biased region" description="Low complexity" evidence="2">
    <location>
        <begin position="260"/>
        <end position="272"/>
    </location>
</feature>
<dbReference type="Proteomes" id="UP000257109">
    <property type="component" value="Unassembled WGS sequence"/>
</dbReference>
<dbReference type="EMBL" id="QJKJ01005414">
    <property type="protein sequence ID" value="RDX90365.1"/>
    <property type="molecule type" value="Genomic_DNA"/>
</dbReference>
<evidence type="ECO:0000313" key="5">
    <source>
        <dbReference type="Proteomes" id="UP000257109"/>
    </source>
</evidence>
<evidence type="ECO:0000313" key="4">
    <source>
        <dbReference type="EMBL" id="RDX90365.1"/>
    </source>
</evidence>
<sequence>MDMLVAEGSCLCKSSFGRYAMLRTFSEECICHAAKEDEDDYIFMYEILFVNLGISLPFDCFAVDVLKTLEVAPSQLHPNGWEVLQAFGGFKNHFVKVLPIKDTPFAIDEKLIPLYWRLPNKLKRGKLASPQQASPRLELSGGGSGLLLPQSYFLVEGDFCQKRYDLGALINESDNIVKGKLEKAEANAAKAKAISAAPSSTTEPKITIKPIPPPHTLIETATTKRKVAPSTEEVTLKKGKTIEGSSLQSSQVDPRPTLASPVVTSTQPTPQTISKPGPVPSLKLIATPTLPLVVLTLVGPVVGTLELLRGGLPCFMASPGISSLWSPRLDTSALLNSVGVSQYDRKLLPSAGSRSSLNVMATYCARTMAIVEVLKPIVNKLEQLVWEESFEWQEVARLLNNNSKLRKANQRYNEENVKVKADFVSL</sequence>
<accession>A0A371GII9</accession>
<dbReference type="Pfam" id="PF04195">
    <property type="entry name" value="Transposase_28"/>
    <property type="match status" value="1"/>
</dbReference>
<feature type="compositionally biased region" description="Polar residues" evidence="2">
    <location>
        <begin position="243"/>
        <end position="252"/>
    </location>
</feature>
<dbReference type="AlphaFoldDB" id="A0A371GII9"/>
<evidence type="ECO:0000256" key="1">
    <source>
        <dbReference type="SAM" id="Coils"/>
    </source>
</evidence>
<reference evidence="4" key="1">
    <citation type="submission" date="2018-05" db="EMBL/GenBank/DDBJ databases">
        <title>Draft genome of Mucuna pruriens seed.</title>
        <authorList>
            <person name="Nnadi N.E."/>
            <person name="Vos R."/>
            <person name="Hasami M.H."/>
            <person name="Devisetty U.K."/>
            <person name="Aguiy J.C."/>
        </authorList>
    </citation>
    <scope>NUCLEOTIDE SEQUENCE [LARGE SCALE GENOMIC DNA]</scope>
    <source>
        <strain evidence="4">JCA_2017</strain>
    </source>
</reference>
<feature type="region of interest" description="Disordered" evidence="2">
    <location>
        <begin position="242"/>
        <end position="275"/>
    </location>
</feature>
<proteinExistence type="predicted"/>
<feature type="domain" description="Transposase (putative) gypsy type" evidence="3">
    <location>
        <begin position="49"/>
        <end position="99"/>
    </location>
</feature>